<proteinExistence type="predicted"/>
<feature type="domain" description="Coenzyme F420 hydrogenase/dehydrogenase beta subunit N-terminal" evidence="1">
    <location>
        <begin position="13"/>
        <end position="81"/>
    </location>
</feature>
<evidence type="ECO:0000313" key="4">
    <source>
        <dbReference type="Proteomes" id="UP000319374"/>
    </source>
</evidence>
<dbReference type="EMBL" id="AP019736">
    <property type="protein sequence ID" value="BBL05860.1"/>
    <property type="molecule type" value="Genomic_DNA"/>
</dbReference>
<sequence length="356" mass="39931">MINQASPQKPQAVYAAKNKDENVRMKSSSGGIFTLLAESVIQAGGVVFGARFDSEWNVVHDYTESVEGLEAFRGSKYVQSDIGNNFKKAEAFLHVGRKVLFSGTPCQIAGLKKFLRRDYDALLTVEVVCHGVPSPMVWRDYLEYKRAKRAAGKNSVSSSLNELPVITGISFRDKSNGWKKYGFKICYAASKAAENTVSKSADTPNYEITPFNEDVFMRGFLKDLYLRPSCYHCAAKEGRSGADISIADYWGVGHFHPAITDDRGVGLILLNSEMGVRCCEMIRPQMQSERSEYKNALSANRAIIASVCEPKYRRLFWQEYRLRNIEAIGRVCSKIKAPLWIRCKMKLAAIVNRTGR</sequence>
<dbReference type="InterPro" id="IPR007516">
    <property type="entry name" value="Co_F420_Hydgase/DH_bsu_N"/>
</dbReference>
<dbReference type="AlphaFoldDB" id="A0A4Y1WY23"/>
<accession>A0A4Y1WY23</accession>
<evidence type="ECO:0000259" key="1">
    <source>
        <dbReference type="Pfam" id="PF04422"/>
    </source>
</evidence>
<organism evidence="3 4">
    <name type="scientific">Alistipes dispar</name>
    <dbReference type="NCBI Taxonomy" id="2585119"/>
    <lineage>
        <taxon>Bacteria</taxon>
        <taxon>Pseudomonadati</taxon>
        <taxon>Bacteroidota</taxon>
        <taxon>Bacteroidia</taxon>
        <taxon>Bacteroidales</taxon>
        <taxon>Rikenellaceae</taxon>
        <taxon>Alistipes</taxon>
    </lineage>
</organism>
<dbReference type="PANTHER" id="PTHR43193:SF2">
    <property type="entry name" value="POLYFERREDOXIN PROTEIN FWDF"/>
    <property type="match status" value="1"/>
</dbReference>
<evidence type="ECO:0000259" key="2">
    <source>
        <dbReference type="Pfam" id="PF04432"/>
    </source>
</evidence>
<dbReference type="InterPro" id="IPR007525">
    <property type="entry name" value="FrhB_FdhB_C"/>
</dbReference>
<dbReference type="InterPro" id="IPR052977">
    <property type="entry name" value="Polyferredoxin-like_ET"/>
</dbReference>
<feature type="domain" description="Coenzyme F420 hydrogenase/dehydrogenase beta subunit C-terminal" evidence="2">
    <location>
        <begin position="97"/>
        <end position="283"/>
    </location>
</feature>
<dbReference type="Pfam" id="PF04422">
    <property type="entry name" value="FrhB_FdhB_N"/>
    <property type="match status" value="1"/>
</dbReference>
<dbReference type="KEGG" id="ada:A5CPEGH6_04980"/>
<keyword evidence="4" id="KW-1185">Reference proteome</keyword>
<gene>
    <name evidence="3" type="ORF">A5CPEGH6_04980</name>
</gene>
<dbReference type="PANTHER" id="PTHR43193">
    <property type="match status" value="1"/>
</dbReference>
<dbReference type="Proteomes" id="UP000319374">
    <property type="component" value="Chromosome"/>
</dbReference>
<evidence type="ECO:0000313" key="3">
    <source>
        <dbReference type="EMBL" id="BBL05860.1"/>
    </source>
</evidence>
<reference evidence="4" key="1">
    <citation type="submission" date="2019-06" db="EMBL/GenBank/DDBJ databases">
        <title>Alistipes onderdonkii subsp. vulgaris subsp. nov., Alistipes dispar sp. nov. and Alistipes communis sp. nov., isolated from human faeces, and creation of Alistipes onderdonkii subsp. onderdonkii subsp. nov.</title>
        <authorList>
            <person name="Sakamoto M."/>
            <person name="Ikeyama N."/>
            <person name="Ogata Y."/>
            <person name="Suda W."/>
            <person name="Iino T."/>
            <person name="Hattori M."/>
            <person name="Ohkuma M."/>
        </authorList>
    </citation>
    <scope>NUCLEOTIDE SEQUENCE [LARGE SCALE GENOMIC DNA]</scope>
    <source>
        <strain evidence="4">5CPEGH6</strain>
    </source>
</reference>
<dbReference type="Pfam" id="PF04432">
    <property type="entry name" value="FrhB_FdhB_C"/>
    <property type="match status" value="1"/>
</dbReference>
<protein>
    <submittedName>
        <fullName evidence="3">F420H(2):quinone oxidoreductase</fullName>
    </submittedName>
</protein>
<name>A0A4Y1WY23_9BACT</name>